<sequence>MHREVEVKFSISEPSRIREKLLELGATYVDTVDQVDIYYQHPCKNFAETDEALRLRENNSKSGKSIELTYKGPKRGGWAKDRVEIVSRVVDSMEMQEILEMLGFKTVARLLKHREFYMIKGVEVSIDKVEGLGDFVEIEDKGGGLEAVREIASLLGLGEPVPKTYLELYLEKFRK</sequence>
<dbReference type="InterPro" id="IPR008173">
    <property type="entry name" value="Adenylyl_cyclase_CyaB"/>
</dbReference>
<dbReference type="GeneID" id="25406706"/>
<dbReference type="Proteomes" id="UP000266720">
    <property type="component" value="Chromosome"/>
</dbReference>
<dbReference type="EMBL" id="CP007493">
    <property type="protein sequence ID" value="AJB42341.1"/>
    <property type="molecule type" value="Genomic_DNA"/>
</dbReference>
<proteinExistence type="predicted"/>
<dbReference type="GeneID" id="16572856"/>
<dbReference type="PANTHER" id="PTHR21028">
    <property type="entry name" value="SI:CH211-156B7.4"/>
    <property type="match status" value="1"/>
</dbReference>
<dbReference type="GO" id="GO:0004016">
    <property type="term" value="F:adenylate cyclase activity"/>
    <property type="evidence" value="ECO:0007669"/>
    <property type="project" value="UniProtKB-EC"/>
</dbReference>
<dbReference type="KEGG" id="tcb:TCARB_1295"/>
<dbReference type="InterPro" id="IPR033469">
    <property type="entry name" value="CYTH-like_dom_sf"/>
</dbReference>
<dbReference type="NCBIfam" id="TIGR00318">
    <property type="entry name" value="cyaB"/>
    <property type="match status" value="1"/>
</dbReference>
<keyword evidence="2" id="KW-0456">Lyase</keyword>
<dbReference type="SUPFAM" id="SSF55154">
    <property type="entry name" value="CYTH-like phosphatases"/>
    <property type="match status" value="1"/>
</dbReference>
<dbReference type="CDD" id="cd07890">
    <property type="entry name" value="CYTH-like_AC_IV-like"/>
    <property type="match status" value="1"/>
</dbReference>
<reference evidence="3" key="1">
    <citation type="book" date="2010" name="EXTREMOPHILES" publisher="0:0-0">
        <title>Complete genome sequences of ten hyperthermophilic archaea reveal their metabolic capabilities and possible ecological roles.</title>
        <editorList>
            <person name="?"/>
        </editorList>
        <authorList>
            <person name="Ravin N.V."/>
            <person name="Mardanov A.V."/>
            <person name="Bonch-Osmolovskaya E.A."/>
            <person name="Skryabin K.G."/>
        </authorList>
    </citation>
    <scope>NUCLEOTIDE SEQUENCE [LARGE SCALE GENOMIC DNA]</scope>
    <source>
        <strain evidence="3">1505</strain>
    </source>
</reference>
<dbReference type="STRING" id="697581.TCARB_1295"/>
<dbReference type="SMART" id="SM01118">
    <property type="entry name" value="CYTH"/>
    <property type="match status" value="1"/>
</dbReference>
<evidence type="ECO:0000259" key="1">
    <source>
        <dbReference type="PROSITE" id="PS51707"/>
    </source>
</evidence>
<evidence type="ECO:0000313" key="3">
    <source>
        <dbReference type="Proteomes" id="UP000266720"/>
    </source>
</evidence>
<gene>
    <name evidence="2" type="ORF">TCARB_1295</name>
</gene>
<dbReference type="Pfam" id="PF01928">
    <property type="entry name" value="CYTH"/>
    <property type="match status" value="1"/>
</dbReference>
<dbReference type="EC" id="4.6.1.1" evidence="2"/>
<dbReference type="InterPro" id="IPR023577">
    <property type="entry name" value="CYTH_domain"/>
</dbReference>
<protein>
    <submittedName>
        <fullName evidence="2">Adenylate cyclase</fullName>
        <ecNumber evidence="2">4.6.1.1</ecNumber>
    </submittedName>
</protein>
<accession>A0A3G1A9J5</accession>
<dbReference type="Gene3D" id="2.40.320.10">
    <property type="entry name" value="Hypothetical Protein Pfu-838710-001"/>
    <property type="match status" value="1"/>
</dbReference>
<evidence type="ECO:0000313" key="2">
    <source>
        <dbReference type="EMBL" id="AJB42341.1"/>
    </source>
</evidence>
<name>A0A3G1A9J5_9CREN</name>
<dbReference type="AlphaFoldDB" id="A0A3G1A9J5"/>
<dbReference type="RefSeq" id="WP_020961904.1">
    <property type="nucleotide sequence ID" value="NZ_CP007493.1"/>
</dbReference>
<dbReference type="PANTHER" id="PTHR21028:SF2">
    <property type="entry name" value="CYTH DOMAIN-CONTAINING PROTEIN"/>
    <property type="match status" value="1"/>
</dbReference>
<organism evidence="2 3">
    <name type="scientific">Thermofilum adornatum 1505</name>
    <dbReference type="NCBI Taxonomy" id="697581"/>
    <lineage>
        <taxon>Archaea</taxon>
        <taxon>Thermoproteota</taxon>
        <taxon>Thermoprotei</taxon>
        <taxon>Thermofilales</taxon>
        <taxon>Thermofilaceae</taxon>
        <taxon>Thermofilum</taxon>
    </lineage>
</organism>
<feature type="domain" description="CYTH" evidence="1">
    <location>
        <begin position="2"/>
        <end position="171"/>
    </location>
</feature>
<dbReference type="PROSITE" id="PS51707">
    <property type="entry name" value="CYTH"/>
    <property type="match status" value="1"/>
</dbReference>